<dbReference type="NCBIfam" id="TIGR01080">
    <property type="entry name" value="rplX_A_E"/>
    <property type="match status" value="1"/>
</dbReference>
<sequence>MTTKQPRKQRKRLAEAPWHRRRKLMSAHLASEYLEERKRKLPRALPVRKGDVVKVLRGEFRGREGKVATVDYRSLRITIEGLTYAKADKTQVAKPVHPSNVLIKKLDETDPLRLKRFEGARK</sequence>
<name>A0A0H4T2R1_9EURY</name>
<dbReference type="AlphaFoldDB" id="A0A0H4T2R1"/>
<keyword evidence="2 4" id="KW-0689">Ribosomal protein</keyword>
<dbReference type="InterPro" id="IPR041988">
    <property type="entry name" value="Ribosomal_uL24_KOW"/>
</dbReference>
<keyword evidence="4" id="KW-0699">rRNA-binding</keyword>
<gene>
    <name evidence="6" type="primary">rpl24p</name>
    <name evidence="4" type="synonym">rpl24</name>
</gene>
<dbReference type="GO" id="GO:0006412">
    <property type="term" value="P:translation"/>
    <property type="evidence" value="ECO:0007669"/>
    <property type="project" value="UniProtKB-UniRule"/>
</dbReference>
<proteinExistence type="inferred from homology"/>
<organism evidence="6">
    <name type="scientific">uncultured euryarchaeote Rifle_16ft_4_minimus_10062</name>
    <dbReference type="NCBI Taxonomy" id="1665186"/>
    <lineage>
        <taxon>Archaea</taxon>
        <taxon>Methanobacteriati</taxon>
        <taxon>Methanobacteriota</taxon>
        <taxon>environmental samples</taxon>
    </lineage>
</organism>
<dbReference type="InterPro" id="IPR005756">
    <property type="entry name" value="Ribosomal_uL24_euk/arc"/>
</dbReference>
<protein>
    <recommendedName>
        <fullName evidence="4">Large ribosomal subunit protein uL24</fullName>
    </recommendedName>
</protein>
<dbReference type="EMBL" id="KT006933">
    <property type="protein sequence ID" value="AKQ00687.1"/>
    <property type="molecule type" value="Genomic_DNA"/>
</dbReference>
<dbReference type="Gene3D" id="2.30.30.30">
    <property type="match status" value="1"/>
</dbReference>
<evidence type="ECO:0000256" key="4">
    <source>
        <dbReference type="HAMAP-Rule" id="MF_01326"/>
    </source>
</evidence>
<dbReference type="SUPFAM" id="SSF50104">
    <property type="entry name" value="Translation proteins SH3-like domain"/>
    <property type="match status" value="1"/>
</dbReference>
<dbReference type="SMART" id="SM00739">
    <property type="entry name" value="KOW"/>
    <property type="match status" value="1"/>
</dbReference>
<dbReference type="PANTHER" id="PTHR11143">
    <property type="entry name" value="60S RIBOSOMAL PROTEIN L26 FAMILY MEMBER"/>
    <property type="match status" value="1"/>
</dbReference>
<feature type="domain" description="KOW" evidence="5">
    <location>
        <begin position="46"/>
        <end position="73"/>
    </location>
</feature>
<dbReference type="CDD" id="cd06089">
    <property type="entry name" value="KOW_RPL26"/>
    <property type="match status" value="1"/>
</dbReference>
<dbReference type="HAMAP" id="MF_01326_A">
    <property type="entry name" value="Ribosomal_uL24_A"/>
    <property type="match status" value="1"/>
</dbReference>
<keyword evidence="4" id="KW-0694">RNA-binding</keyword>
<accession>A0A0H4T2R1</accession>
<dbReference type="InterPro" id="IPR014722">
    <property type="entry name" value="Rib_uL2_dom2"/>
</dbReference>
<dbReference type="Pfam" id="PF00467">
    <property type="entry name" value="KOW"/>
    <property type="match status" value="1"/>
</dbReference>
<dbReference type="InterPro" id="IPR008991">
    <property type="entry name" value="Translation_prot_SH3-like_sf"/>
</dbReference>
<comment type="subunit">
    <text evidence="4">Part of the 50S ribosomal subunit.</text>
</comment>
<evidence type="ECO:0000313" key="6">
    <source>
        <dbReference type="EMBL" id="AKQ00687.1"/>
    </source>
</evidence>
<dbReference type="GO" id="GO:0015934">
    <property type="term" value="C:large ribosomal subunit"/>
    <property type="evidence" value="ECO:0007669"/>
    <property type="project" value="UniProtKB-UniRule"/>
</dbReference>
<comment type="function">
    <text evidence="4">One of two assembly initiator proteins, it binds directly to the 5'-end of the 23S rRNA, where it nucleates assembly of the 50S subunit.</text>
</comment>
<dbReference type="Pfam" id="PF16906">
    <property type="entry name" value="Ribosomal_L26"/>
    <property type="match status" value="1"/>
</dbReference>
<evidence type="ECO:0000259" key="5">
    <source>
        <dbReference type="SMART" id="SM00739"/>
    </source>
</evidence>
<reference evidence="6" key="1">
    <citation type="journal article" date="2015" name="ISME J.">
        <title>Aquifer environment selects for microbial species cohorts in sediment and groundwater.</title>
        <authorList>
            <person name="Hug L.A."/>
            <person name="Thomas B.C."/>
            <person name="Brown C.T."/>
            <person name="Frischkorn K.R."/>
            <person name="Williams K.H."/>
            <person name="Tringe S.G."/>
            <person name="Banfield J.F."/>
        </authorList>
    </citation>
    <scope>NUCLEOTIDE SEQUENCE</scope>
</reference>
<comment type="similarity">
    <text evidence="1 4">Belongs to the universal ribosomal protein uL24 family.</text>
</comment>
<evidence type="ECO:0000256" key="1">
    <source>
        <dbReference type="ARBA" id="ARBA00010618"/>
    </source>
</evidence>
<dbReference type="PROSITE" id="PS01108">
    <property type="entry name" value="RIBOSOMAL_L24"/>
    <property type="match status" value="1"/>
</dbReference>
<dbReference type="InterPro" id="IPR005825">
    <property type="entry name" value="Ribosomal_uL24_CS"/>
</dbReference>
<dbReference type="InterPro" id="IPR005824">
    <property type="entry name" value="KOW"/>
</dbReference>
<dbReference type="GO" id="GO:0019843">
    <property type="term" value="F:rRNA binding"/>
    <property type="evidence" value="ECO:0007669"/>
    <property type="project" value="UniProtKB-UniRule"/>
</dbReference>
<evidence type="ECO:0000256" key="2">
    <source>
        <dbReference type="ARBA" id="ARBA00022980"/>
    </source>
</evidence>
<keyword evidence="3 4" id="KW-0687">Ribonucleoprotein</keyword>
<dbReference type="GO" id="GO:0003735">
    <property type="term" value="F:structural constituent of ribosome"/>
    <property type="evidence" value="ECO:0007669"/>
    <property type="project" value="UniProtKB-UniRule"/>
</dbReference>
<evidence type="ECO:0000256" key="3">
    <source>
        <dbReference type="ARBA" id="ARBA00023274"/>
    </source>
</evidence>
<comment type="function">
    <text evidence="4">Located at the polypeptide exit tunnel on the outside of the subunit.</text>
</comment>